<keyword evidence="5" id="KW-0067">ATP-binding</keyword>
<evidence type="ECO:0000256" key="4">
    <source>
        <dbReference type="ARBA" id="ARBA00022777"/>
    </source>
</evidence>
<organism evidence="8 9">
    <name type="scientific">Leishmania lindenbergi</name>
    <dbReference type="NCBI Taxonomy" id="651832"/>
    <lineage>
        <taxon>Eukaryota</taxon>
        <taxon>Discoba</taxon>
        <taxon>Euglenozoa</taxon>
        <taxon>Kinetoplastea</taxon>
        <taxon>Metakinetoplastina</taxon>
        <taxon>Trypanosomatida</taxon>
        <taxon>Trypanosomatidae</taxon>
        <taxon>Leishmaniinae</taxon>
        <taxon>Leishmania</taxon>
    </lineage>
</organism>
<feature type="compositionally biased region" description="Low complexity" evidence="6">
    <location>
        <begin position="355"/>
        <end position="372"/>
    </location>
</feature>
<keyword evidence="1" id="KW-0723">Serine/threonine-protein kinase</keyword>
<feature type="region of interest" description="Disordered" evidence="6">
    <location>
        <begin position="1066"/>
        <end position="1092"/>
    </location>
</feature>
<feature type="region of interest" description="Disordered" evidence="6">
    <location>
        <begin position="512"/>
        <end position="536"/>
    </location>
</feature>
<dbReference type="GO" id="GO:0004713">
    <property type="term" value="F:protein tyrosine kinase activity"/>
    <property type="evidence" value="ECO:0007669"/>
    <property type="project" value="TreeGrafter"/>
</dbReference>
<dbReference type="EMBL" id="JBAMZK010000020">
    <property type="protein sequence ID" value="KAL0507317.1"/>
    <property type="molecule type" value="Genomic_DNA"/>
</dbReference>
<feature type="region of interest" description="Disordered" evidence="6">
    <location>
        <begin position="355"/>
        <end position="386"/>
    </location>
</feature>
<keyword evidence="4" id="KW-0418">Kinase</keyword>
<dbReference type="Proteomes" id="UP001500131">
    <property type="component" value="Unassembled WGS sequence"/>
</dbReference>
<dbReference type="PROSITE" id="PS50011">
    <property type="entry name" value="PROTEIN_KINASE_DOM"/>
    <property type="match status" value="1"/>
</dbReference>
<feature type="region of interest" description="Disordered" evidence="6">
    <location>
        <begin position="1315"/>
        <end position="1336"/>
    </location>
</feature>
<evidence type="ECO:0000313" key="8">
    <source>
        <dbReference type="EMBL" id="KAL0507317.1"/>
    </source>
</evidence>
<reference evidence="8 9" key="1">
    <citation type="submission" date="2024-02" db="EMBL/GenBank/DDBJ databases">
        <title>FIRST GENOME SEQUENCES OF Leishmania (Viannia) shawi, Leishmania (Viannia) lindenbergi AND Leishmania (Viannia) utingensis.</title>
        <authorList>
            <person name="Resadore F."/>
            <person name="Custodio M.G.F."/>
            <person name="Boite M.C."/>
            <person name="Cupolillo E."/>
            <person name="Ferreira G.E.M."/>
        </authorList>
    </citation>
    <scope>NUCLEOTIDE SEQUENCE [LARGE SCALE GENOMIC DNA]</scope>
    <source>
        <strain evidence="8 9">MHOM/BR/1966/M15733</strain>
    </source>
</reference>
<name>A0AAW3AMN8_9TRYP</name>
<evidence type="ECO:0000256" key="6">
    <source>
        <dbReference type="SAM" id="MobiDB-lite"/>
    </source>
</evidence>
<evidence type="ECO:0000256" key="5">
    <source>
        <dbReference type="ARBA" id="ARBA00022840"/>
    </source>
</evidence>
<keyword evidence="2" id="KW-0808">Transferase</keyword>
<dbReference type="InterPro" id="IPR000719">
    <property type="entry name" value="Prot_kinase_dom"/>
</dbReference>
<feature type="compositionally biased region" description="Low complexity" evidence="6">
    <location>
        <begin position="525"/>
        <end position="536"/>
    </location>
</feature>
<dbReference type="InterPro" id="IPR011009">
    <property type="entry name" value="Kinase-like_dom_sf"/>
</dbReference>
<protein>
    <recommendedName>
        <fullName evidence="7">Protein kinase domain-containing protein</fullName>
    </recommendedName>
</protein>
<feature type="region of interest" description="Disordered" evidence="6">
    <location>
        <begin position="617"/>
        <end position="651"/>
    </location>
</feature>
<keyword evidence="9" id="KW-1185">Reference proteome</keyword>
<evidence type="ECO:0000256" key="1">
    <source>
        <dbReference type="ARBA" id="ARBA00022527"/>
    </source>
</evidence>
<comment type="caution">
    <text evidence="8">The sequence shown here is derived from an EMBL/GenBank/DDBJ whole genome shotgun (WGS) entry which is preliminary data.</text>
</comment>
<feature type="compositionally biased region" description="Polar residues" evidence="6">
    <location>
        <begin position="1457"/>
        <end position="1481"/>
    </location>
</feature>
<feature type="compositionally biased region" description="Low complexity" evidence="6">
    <location>
        <begin position="1315"/>
        <end position="1324"/>
    </location>
</feature>
<proteinExistence type="predicted"/>
<evidence type="ECO:0000256" key="3">
    <source>
        <dbReference type="ARBA" id="ARBA00022741"/>
    </source>
</evidence>
<feature type="compositionally biased region" description="Polar residues" evidence="6">
    <location>
        <begin position="1075"/>
        <end position="1092"/>
    </location>
</feature>
<gene>
    <name evidence="8" type="ORF">Q4I31_002964</name>
</gene>
<dbReference type="FunFam" id="1.10.510.10:FF:002125">
    <property type="match status" value="1"/>
</dbReference>
<dbReference type="Gene3D" id="3.30.200.20">
    <property type="entry name" value="Phosphorylase Kinase, domain 1"/>
    <property type="match status" value="1"/>
</dbReference>
<dbReference type="PANTHER" id="PTHR24058:SF17">
    <property type="entry name" value="HOMEODOMAIN INTERACTING PROTEIN KINASE, ISOFORM D"/>
    <property type="match status" value="1"/>
</dbReference>
<evidence type="ECO:0000256" key="2">
    <source>
        <dbReference type="ARBA" id="ARBA00022679"/>
    </source>
</evidence>
<sequence length="1884" mass="199667">MSTSDLLTDAYHSSESSAKALSFTLTDAHCVKCRKALKASIAPFAASSFQATRAAMMDDDLTPGLADLDFTAVSAVCSPTFLQREFFEASITSESAGGSSALLQSVVNRRDISLADISRMRLEGCRARHTSFTATASLRGSTASSLRSTSALPINSLTCRMRDQAGIFSKTTSAATPVASQAPACSPFIGLGGSIYRRPSLSSARTSALDTSAAILQHMAYDTAAHVEAVCNAPSLAGTPSTTTSACDSVAPPPLQPTHHHLVHTDVSAHGDKVVECGNSIPLGDSCNDSDQHTSLLQVTHTRPYASAANSPSPLNSFSELELRNGQLSAGDFLRLSAQTSATCLASDAVVAKAASDSQHSSSLPRLGGPLSATRRQAHDTRDHRTPYPSEAAAALLEVIPTSTAAAATMEMARRTSPRQTRDVSVYNHDFQHIVPPEVKQALQRNMCPICEDDEDDEDDDALLHDGLNVQRPPPLTSFANGTHTMHEDHYSLDTPSLYVYTRGVANRGSGAGTTISFPSGSPRAPSQLSTSPSAPALSAAASSIGAWHAGGTGGGKSIHHIGSGSAETMMAGLSISGTGVPFQTWKFPSLGKPSSTSSLRKTSLGEHGNAEALLGSAVGGAGPARQSAAPFSEHSSYPTRASLTSGSRQQQCSEYPLLNHNGLQATSRGSTLTTVTTPYSPVAAIPQSGADDVGHCATSLLSGVGCTHQTASGARGNSIHCTSGASRGLTQRAVAADSSSGTVGCSSVAADGGNTHKLEMVCTAYERLLRARLPANSVAAVFPKTLQTLISRNLTETVMPPLHPSPSAHSAPQTPQVAATTPVAAVVGFESASQGDVSPSMSYSGTLGRSAGYYSFGKRISLSHPNRQTLPHQFLGSTSNSHTVPSSPRMAMLSISAVADLIVASSGKSSGPNMTSSSTARMQRGTLDLSLLRRTESRPLLQLTLFLQSTLRSICEAQSRHTRTEREEGVGRARGSTSTSLSTLTAAAVNVLPTAESAMDEYLHQYTFPEDALSTAGAPSPARVADVQTCEGEARASQMQMTGFMAIAETASSMTLASAVTTASAVSPARESNRTSNSSTHVPSSDSILQSPCLSSTEKRANVSSLPVNCTQDEQKQLTQLPKQTEMCIDPTADAAAAAAAVMKSYVTLNNSPTAAADVSAAHERNGGPPHRYYRALTEAERLVRHVHCVDGVEREVDNDSMDLVVYVGMHLMGWLEVVGLLGCGSFGQVFLCKDLRICDGHFVHPNEIEGEDYEYWNCSHAYLPFSSVDAVPTHRPLVAVKVVKSVPLLEQQSVLEAEMLVLIGAQTAPPSARAAEGASESATPTSATVAGDYNGANSPPPEDLRCANIAKVLADGICYGHHCIVMERYGANLYEYIAANDHQGLPMYQIRAIGAQLFSALSLVHEECHIIHADIKPENVLLALDFCRTTLRVKDEPLPRTVAVRTTTAPAGTASNSNSSTIPVTTKTLHSVPPQTTSARVVHGSQRYTSPNEELPWHQQRTESMMPSFSTPAERSYITLRVGPGAVARQRLGLNGKRQSSNVLLDASFSEAAVAKDKGHGFCHLRSFSTSHATIVEHTDLPTPEPRRLQALNQSCGMLSSGASGTLLQSLGSGSVSTHSRFTMQAPAAPVEEAPAVPAASATSHLHVRLIDFSSSCYDGGPFYQYIQSRYYRAPEVIVGASYNSAIDVWSTGCLLAELLLGMPLLPGCNDHHQLSLIEEMVDLLPDSMIESGDNAGLFYTAAATVGDGSADTVLRQPRSFVLRTRENYLQISGGELLPYNRYFTYQTLQELVRHCPLTLEERRMSNGLQPYVSANESSAIPPDATPLPSVRSDMMKQRFLLFDLLKRLLQTDPTLRPTAAQALKHPFFSSSPPYFMTFALE</sequence>
<feature type="region of interest" description="Disordered" evidence="6">
    <location>
        <begin position="959"/>
        <end position="979"/>
    </location>
</feature>
<dbReference type="GO" id="GO:0005737">
    <property type="term" value="C:cytoplasm"/>
    <property type="evidence" value="ECO:0007669"/>
    <property type="project" value="TreeGrafter"/>
</dbReference>
<dbReference type="Gene3D" id="1.10.510.10">
    <property type="entry name" value="Transferase(Phosphotransferase) domain 1"/>
    <property type="match status" value="1"/>
</dbReference>
<dbReference type="InterPro" id="IPR050494">
    <property type="entry name" value="Ser_Thr_dual-spec_kinase"/>
</dbReference>
<evidence type="ECO:0000313" key="9">
    <source>
        <dbReference type="Proteomes" id="UP001500131"/>
    </source>
</evidence>
<feature type="region of interest" description="Disordered" evidence="6">
    <location>
        <begin position="1451"/>
        <end position="1483"/>
    </location>
</feature>
<dbReference type="InterPro" id="IPR008271">
    <property type="entry name" value="Ser/Thr_kinase_AS"/>
</dbReference>
<dbReference type="Pfam" id="PF00069">
    <property type="entry name" value="Pkinase"/>
    <property type="match status" value="1"/>
</dbReference>
<dbReference type="PANTHER" id="PTHR24058">
    <property type="entry name" value="DUAL SPECIFICITY PROTEIN KINASE"/>
    <property type="match status" value="1"/>
</dbReference>
<dbReference type="SUPFAM" id="SSF56112">
    <property type="entry name" value="Protein kinase-like (PK-like)"/>
    <property type="match status" value="1"/>
</dbReference>
<dbReference type="PROSITE" id="PS00108">
    <property type="entry name" value="PROTEIN_KINASE_ST"/>
    <property type="match status" value="1"/>
</dbReference>
<feature type="compositionally biased region" description="Basic and acidic residues" evidence="6">
    <location>
        <begin position="959"/>
        <end position="972"/>
    </location>
</feature>
<feature type="domain" description="Protein kinase" evidence="7">
    <location>
        <begin position="1217"/>
        <end position="1871"/>
    </location>
</feature>
<accession>A0AAW3AMN8</accession>
<feature type="compositionally biased region" description="Basic and acidic residues" evidence="6">
    <location>
        <begin position="377"/>
        <end position="386"/>
    </location>
</feature>
<keyword evidence="3" id="KW-0547">Nucleotide-binding</keyword>
<dbReference type="SMART" id="SM00220">
    <property type="entry name" value="S_TKc"/>
    <property type="match status" value="1"/>
</dbReference>
<feature type="compositionally biased region" description="Polar residues" evidence="6">
    <location>
        <begin position="634"/>
        <end position="651"/>
    </location>
</feature>
<evidence type="ECO:0000259" key="7">
    <source>
        <dbReference type="PROSITE" id="PS50011"/>
    </source>
</evidence>
<dbReference type="GO" id="GO:0004674">
    <property type="term" value="F:protein serine/threonine kinase activity"/>
    <property type="evidence" value="ECO:0007669"/>
    <property type="project" value="UniProtKB-KW"/>
</dbReference>
<dbReference type="GO" id="GO:0005524">
    <property type="term" value="F:ATP binding"/>
    <property type="evidence" value="ECO:0007669"/>
    <property type="project" value="UniProtKB-KW"/>
</dbReference>